<dbReference type="PANTHER" id="PTHR42921:SF4">
    <property type="entry name" value="ACETOACETYL-COA SYNTHASE (AFU_ORTHOLOGUE AFUA_8G04770)"/>
    <property type="match status" value="1"/>
</dbReference>
<sequence>MVPFNTVEHSKVVPQGTVLIAGGGPVGLLLAKVLSFYDVKSILFDRNKSTTKWPKMDLTNVRSMELLRKLGIADDLRKYGVPGDIDQNVLVSSGLGSDAAMTQWELPGANALRQRIKERNDGSQPLEPWQRLSQVIFERRLRAMCEDDPLIQLHYSHKIESVELQPAGVKTRIIDSETGISTVWESDYVAGCDGASSRVRKSLSFPLDGGPIPSCALLVHFKSRDLSRLHKQGRFWHILLVGESGGFEGVAIAQDEIDTWTTHLFMPLDANPDALESYEAVYKVLGGLYGPYEIKIDEVLVRSVWRPNIAVARTWSSPCQRVFLAGDAAHQNIPTGGYGMNMGIGDAFDLGWKLTSVINGQSGQTLLKSYELERKPVALRNVDHSGEHFQVHQKLKELLGGGDPKRVDHDTEEGRNLRRKIHTYYQNNDGENKNFGIEMGYRYTSPVIIRQKDDGVEPIWTPRHYHPTTWPGSRVPHLFLSDGTPIFDLIGKHWTLILFDSQLPDLHHFVDAANQLGIPLSIVDLSEETQAKELYEKALVLIRPDQHAAWRADEVPPFEATRHVLLTVTGRLWSASAATLPDFWRDAYMWLGLAPPGSQTVGPMLGSDEKLFPPLRFFFSDGLNIAEILFRDRLDDEVAIHFAREGHGGAEKINWRQLRERTAKIRGALIGSGVVAGDVIAAVMSNSIDTFTIALATLSLGAVWASTSCDMGPEGIVDRYSQVNPKIIFADDGYAYAGKTFNLEQRIREWSGRLRSLSRNLSSVVVVPYCKLQTNLLHVSQGCTFNAFLDRHTGDDLSFAPVPFSHPAFILFSSGTGVALKVKTDMSLQHDVRRTDVVFQYTTTSWVMWVLNFISLSCASSMLLYDGSPFHPRPTILLELAQDVKYLFELKSLGIIPCKQFDLSALRAVTSTGAVLSSDIYHWFYSTAFPPKAQLISMTGGTDIAGCFYAGEIQCKALGMAVSIFDAGRPDSVTIEDTGAPGELVCTQPFPSQPLAFMGSHGREKYRAAYFDRFGPNTWCQGDLVQRLTDTGGFVMLGRSDGVLNPSGVRFGSAEIYSVMAAIPEVSDSVCVGQRRDIDIDERVLLFVKMKPDEKFTHDVKERIKTAIRSKCSPRHVPAFIFEVHDIPYTLNGKKCEINIKHIVNGRKVAVSGTIAIRQH</sequence>
<proteinExistence type="predicted"/>
<comment type="caution">
    <text evidence="7">The sequence shown here is derived from an EMBL/GenBank/DDBJ whole genome shotgun (WGS) entry which is preliminary data.</text>
</comment>
<dbReference type="STRING" id="660025.F9FJ13"/>
<feature type="domain" description="FAD-binding" evidence="5">
    <location>
        <begin position="17"/>
        <end position="384"/>
    </location>
</feature>
<feature type="domain" description="AMP-dependent synthetase/ligase" evidence="4">
    <location>
        <begin position="636"/>
        <end position="950"/>
    </location>
</feature>
<dbReference type="InterPro" id="IPR045851">
    <property type="entry name" value="AMP-bd_C_sf"/>
</dbReference>
<dbReference type="SUPFAM" id="SSF56801">
    <property type="entry name" value="Acetyl-CoA synthetase-like"/>
    <property type="match status" value="1"/>
</dbReference>
<dbReference type="Gene3D" id="3.30.300.30">
    <property type="match status" value="1"/>
</dbReference>
<dbReference type="InterPro" id="IPR025110">
    <property type="entry name" value="AMP-bd_C"/>
</dbReference>
<dbReference type="SUPFAM" id="SSF51905">
    <property type="entry name" value="FAD/NAD(P)-binding domain"/>
    <property type="match status" value="1"/>
</dbReference>
<dbReference type="EMBL" id="AFQF01001949">
    <property type="protein sequence ID" value="EGU83085.1"/>
    <property type="molecule type" value="Genomic_DNA"/>
</dbReference>
<evidence type="ECO:0000259" key="6">
    <source>
        <dbReference type="Pfam" id="PF13193"/>
    </source>
</evidence>
<dbReference type="Gene3D" id="3.40.50.12780">
    <property type="entry name" value="N-terminal domain of ligase-like"/>
    <property type="match status" value="1"/>
</dbReference>
<keyword evidence="2" id="KW-0274">FAD</keyword>
<dbReference type="NCBIfam" id="NF004780">
    <property type="entry name" value="PRK06126.1"/>
    <property type="match status" value="1"/>
</dbReference>
<dbReference type="GO" id="GO:0016491">
    <property type="term" value="F:oxidoreductase activity"/>
    <property type="evidence" value="ECO:0007669"/>
    <property type="project" value="UniProtKB-KW"/>
</dbReference>
<feature type="domain" description="AMP-binding enzyme C-terminal" evidence="6">
    <location>
        <begin position="1056"/>
        <end position="1134"/>
    </location>
</feature>
<dbReference type="Pfam" id="PF13193">
    <property type="entry name" value="AMP-binding_C"/>
    <property type="match status" value="1"/>
</dbReference>
<dbReference type="PRINTS" id="PR00420">
    <property type="entry name" value="RNGMNOXGNASE"/>
</dbReference>
<keyword evidence="1" id="KW-0285">Flavoprotein</keyword>
<dbReference type="InterPro" id="IPR000873">
    <property type="entry name" value="AMP-dep_synth/lig_dom"/>
</dbReference>
<dbReference type="GO" id="GO:0030729">
    <property type="term" value="F:acetoacetate-CoA ligase activity"/>
    <property type="evidence" value="ECO:0007669"/>
    <property type="project" value="TreeGrafter"/>
</dbReference>
<accession>F9FJ13</accession>
<evidence type="ECO:0000256" key="3">
    <source>
        <dbReference type="ARBA" id="ARBA00023002"/>
    </source>
</evidence>
<protein>
    <recommendedName>
        <fullName evidence="8">FAD-binding domain-containing protein</fullName>
    </recommendedName>
</protein>
<evidence type="ECO:0000259" key="5">
    <source>
        <dbReference type="Pfam" id="PF01494"/>
    </source>
</evidence>
<keyword evidence="3" id="KW-0560">Oxidoreductase</keyword>
<dbReference type="InterPro" id="IPR002938">
    <property type="entry name" value="FAD-bd"/>
</dbReference>
<dbReference type="PANTHER" id="PTHR42921">
    <property type="entry name" value="ACETOACETYL-COA SYNTHETASE"/>
    <property type="match status" value="1"/>
</dbReference>
<dbReference type="InterPro" id="IPR036188">
    <property type="entry name" value="FAD/NAD-bd_sf"/>
</dbReference>
<name>F9FJ13_FUSOF</name>
<dbReference type="OrthoDB" id="2690153at2759"/>
<dbReference type="Pfam" id="PF21274">
    <property type="entry name" value="Rng_hyd_C"/>
    <property type="match status" value="1"/>
</dbReference>
<dbReference type="Pfam" id="PF01494">
    <property type="entry name" value="FAD_binding_3"/>
    <property type="match status" value="1"/>
</dbReference>
<dbReference type="Gene3D" id="3.30.9.10">
    <property type="entry name" value="D-Amino Acid Oxidase, subunit A, domain 2"/>
    <property type="match status" value="1"/>
</dbReference>
<dbReference type="Gene3D" id="3.50.50.60">
    <property type="entry name" value="FAD/NAD(P)-binding domain"/>
    <property type="match status" value="1"/>
</dbReference>
<dbReference type="InterPro" id="IPR042099">
    <property type="entry name" value="ANL_N_sf"/>
</dbReference>
<evidence type="ECO:0008006" key="8">
    <source>
        <dbReference type="Google" id="ProtNLM"/>
    </source>
</evidence>
<dbReference type="Pfam" id="PF00501">
    <property type="entry name" value="AMP-binding"/>
    <property type="match status" value="1"/>
</dbReference>
<dbReference type="Gene3D" id="3.40.30.120">
    <property type="match status" value="1"/>
</dbReference>
<evidence type="ECO:0000256" key="1">
    <source>
        <dbReference type="ARBA" id="ARBA00022630"/>
    </source>
</evidence>
<reference evidence="7" key="1">
    <citation type="journal article" date="2012" name="Mol. Plant Microbe Interact.">
        <title>A highly conserved effector in Fusarium oxysporum is required for full virulence on Arabidopsis.</title>
        <authorList>
            <person name="Thatcher L.F."/>
            <person name="Gardiner D.M."/>
            <person name="Kazan K."/>
            <person name="Manners J."/>
        </authorList>
    </citation>
    <scope>NUCLEOTIDE SEQUENCE [LARGE SCALE GENOMIC DNA]</scope>
    <source>
        <strain evidence="7">Fo5176</strain>
    </source>
</reference>
<gene>
    <name evidence="7" type="ORF">FOXB_06392</name>
</gene>
<evidence type="ECO:0000256" key="2">
    <source>
        <dbReference type="ARBA" id="ARBA00022827"/>
    </source>
</evidence>
<organism evidence="7">
    <name type="scientific">Fusarium oxysporum (strain Fo5176)</name>
    <name type="common">Fusarium vascular wilt</name>
    <dbReference type="NCBI Taxonomy" id="660025"/>
    <lineage>
        <taxon>Eukaryota</taxon>
        <taxon>Fungi</taxon>
        <taxon>Dikarya</taxon>
        <taxon>Ascomycota</taxon>
        <taxon>Pezizomycotina</taxon>
        <taxon>Sordariomycetes</taxon>
        <taxon>Hypocreomycetidae</taxon>
        <taxon>Hypocreales</taxon>
        <taxon>Nectriaceae</taxon>
        <taxon>Fusarium</taxon>
        <taxon>Fusarium oxysporum species complex</taxon>
    </lineage>
</organism>
<dbReference type="GO" id="GO:0071949">
    <property type="term" value="F:FAD binding"/>
    <property type="evidence" value="ECO:0007669"/>
    <property type="project" value="InterPro"/>
</dbReference>
<evidence type="ECO:0000313" key="7">
    <source>
        <dbReference type="EMBL" id="EGU83085.1"/>
    </source>
</evidence>
<dbReference type="AlphaFoldDB" id="F9FJ13"/>
<evidence type="ECO:0000259" key="4">
    <source>
        <dbReference type="Pfam" id="PF00501"/>
    </source>
</evidence>